<proteinExistence type="predicted"/>
<accession>C6HWR1</accession>
<organism evidence="2 3">
    <name type="scientific">Leptospirillum ferrodiazotrophum</name>
    <dbReference type="NCBI Taxonomy" id="412449"/>
    <lineage>
        <taxon>Bacteria</taxon>
        <taxon>Pseudomonadati</taxon>
        <taxon>Nitrospirota</taxon>
        <taxon>Nitrospiria</taxon>
        <taxon>Nitrospirales</taxon>
        <taxon>Nitrospiraceae</taxon>
        <taxon>Leptospirillum</taxon>
    </lineage>
</organism>
<evidence type="ECO:0000313" key="2">
    <source>
        <dbReference type="EMBL" id="EES53037.1"/>
    </source>
</evidence>
<reference evidence="2 3" key="1">
    <citation type="journal article" date="2009" name="Appl. Environ. Microbiol.">
        <title>Community genomic and proteomic analyses of chemoautotrophic iron-oxidizing "Leptospirillum rubarum" (Group II) and "Leptospirillum ferrodiazotrophum" (Group III) bacteria in acid mine drainage biofilms.</title>
        <authorList>
            <person name="Goltsman D.S."/>
            <person name="Denef V.J."/>
            <person name="Singer S.W."/>
            <person name="VerBerkmoes N.C."/>
            <person name="Lefsrud M."/>
            <person name="Mueller R.S."/>
            <person name="Dick G.J."/>
            <person name="Sun C.L."/>
            <person name="Wheeler K.E."/>
            <person name="Zemla A."/>
            <person name="Baker B.J."/>
            <person name="Hauser L."/>
            <person name="Land M."/>
            <person name="Shah M.B."/>
            <person name="Thelen M.P."/>
            <person name="Hettich R.L."/>
            <person name="Banfield J.F."/>
        </authorList>
    </citation>
    <scope>NUCLEOTIDE SEQUENCE [LARGE SCALE GENOMIC DNA]</scope>
</reference>
<dbReference type="GO" id="GO:0008168">
    <property type="term" value="F:methyltransferase activity"/>
    <property type="evidence" value="ECO:0007669"/>
    <property type="project" value="UniProtKB-KW"/>
</dbReference>
<gene>
    <name evidence="2" type="ORF">UBAL3_80630093</name>
</gene>
<dbReference type="EMBL" id="GG693870">
    <property type="protein sequence ID" value="EES53037.1"/>
    <property type="molecule type" value="Genomic_DNA"/>
</dbReference>
<feature type="domain" description="Transposase putative helix-turn-helix" evidence="1">
    <location>
        <begin position="1"/>
        <end position="46"/>
    </location>
</feature>
<dbReference type="AlphaFoldDB" id="C6HWR1"/>
<dbReference type="Pfam" id="PF12323">
    <property type="entry name" value="HTH_OrfB_IS605"/>
    <property type="match status" value="1"/>
</dbReference>
<evidence type="ECO:0000259" key="1">
    <source>
        <dbReference type="Pfam" id="PF12323"/>
    </source>
</evidence>
<keyword evidence="2" id="KW-0808">Transferase</keyword>
<dbReference type="Proteomes" id="UP000009374">
    <property type="component" value="Unassembled WGS sequence"/>
</dbReference>
<dbReference type="GO" id="GO:0032259">
    <property type="term" value="P:methylation"/>
    <property type="evidence" value="ECO:0007669"/>
    <property type="project" value="UniProtKB-KW"/>
</dbReference>
<keyword evidence="3" id="KW-1185">Reference proteome</keyword>
<keyword evidence="2" id="KW-0489">Methyltransferase</keyword>
<evidence type="ECO:0000313" key="3">
    <source>
        <dbReference type="Proteomes" id="UP000009374"/>
    </source>
</evidence>
<sequence length="132" mass="15683">MKRRQAFRFNVRPTDTQERIFRQFAGAFRFVHNRALALEIDRHASGEARLGYVGTANLLPLWKRDPETVWLSGVHSQILQQSLKDLDRAYKNFFEKRAGFPKFRRKGENDSFRFPQGARLDEPNARIWCQWE</sequence>
<protein>
    <submittedName>
        <fullName evidence="2">DNA (Cytosine-5-)-methyltransferase</fullName>
    </submittedName>
</protein>
<dbReference type="InterPro" id="IPR021027">
    <property type="entry name" value="Transposase_put_HTH"/>
</dbReference>
<name>C6HWR1_9BACT</name>